<evidence type="ECO:0000256" key="1">
    <source>
        <dbReference type="ARBA" id="ARBA00022884"/>
    </source>
</evidence>
<keyword evidence="1 2" id="KW-0694">RNA-binding</keyword>
<evidence type="ECO:0000259" key="3">
    <source>
        <dbReference type="PROSITE" id="PS50102"/>
    </source>
</evidence>
<proteinExistence type="predicted"/>
<dbReference type="InterPro" id="IPR035979">
    <property type="entry name" value="RBD_domain_sf"/>
</dbReference>
<dbReference type="EMBL" id="JBEDUW010000004">
    <property type="protein sequence ID" value="KAK9934261.1"/>
    <property type="molecule type" value="Genomic_DNA"/>
</dbReference>
<dbReference type="Gene3D" id="3.30.70.330">
    <property type="match status" value="2"/>
</dbReference>
<name>A0AAW1XBD9_RUBAR</name>
<dbReference type="AlphaFoldDB" id="A0AAW1XBD9"/>
<dbReference type="Proteomes" id="UP001457282">
    <property type="component" value="Unassembled WGS sequence"/>
</dbReference>
<dbReference type="InterPro" id="IPR012677">
    <property type="entry name" value="Nucleotide-bd_a/b_plait_sf"/>
</dbReference>
<dbReference type="Pfam" id="PF00076">
    <property type="entry name" value="RRM_1"/>
    <property type="match status" value="1"/>
</dbReference>
<evidence type="ECO:0000256" key="2">
    <source>
        <dbReference type="PROSITE-ProRule" id="PRU00176"/>
    </source>
</evidence>
<dbReference type="SUPFAM" id="SSF54928">
    <property type="entry name" value="RNA-binding domain, RBD"/>
    <property type="match status" value="1"/>
</dbReference>
<dbReference type="InterPro" id="IPR000504">
    <property type="entry name" value="RRM_dom"/>
</dbReference>
<keyword evidence="5" id="KW-1185">Reference proteome</keyword>
<sequence length="422" mass="46575">MPSEVMDLKGLSSSSFFSEDVCFPSEVGFWKSDNMPDKNAGKKSLASSSLEKSRMVKSQDHPEFFLMQEQKVHPSFNRQAVGAERASSHSLNLRWQSHMMGAQYESSLFSSSLSELFSRKLRLSSNNTVYGPFSPNHRKPSPNDDELLSGVTDGLDYNVPLSAGDDVEELDIFSSGGGMDLGDDGLSAGLNNSDYSGGVVSNGSVVGEHPYGEHPSRTLFVRNINSNIEDSELRTLFEQYGRYSNSLYSLQASNKPLRRRKLDIHYSIPKDNPSEKDVNQGTLVVFNLDSSVSNDELRELFGVYGEIKEIRETPNRSHHKFIEFYDPPMRCKKEFGATSSPPSNSVTLVFSESLTGIIPNGSIHPLAATDNGAIMAGHFTRVSSGHSRELNEGVLDLTGNVNCPIPGHHYAWTTPFTLSLQE</sequence>
<gene>
    <name evidence="4" type="ORF">M0R45_021412</name>
</gene>
<evidence type="ECO:0000313" key="5">
    <source>
        <dbReference type="Proteomes" id="UP001457282"/>
    </source>
</evidence>
<organism evidence="4 5">
    <name type="scientific">Rubus argutus</name>
    <name type="common">Southern blackberry</name>
    <dbReference type="NCBI Taxonomy" id="59490"/>
    <lineage>
        <taxon>Eukaryota</taxon>
        <taxon>Viridiplantae</taxon>
        <taxon>Streptophyta</taxon>
        <taxon>Embryophyta</taxon>
        <taxon>Tracheophyta</taxon>
        <taxon>Spermatophyta</taxon>
        <taxon>Magnoliopsida</taxon>
        <taxon>eudicotyledons</taxon>
        <taxon>Gunneridae</taxon>
        <taxon>Pentapetalae</taxon>
        <taxon>rosids</taxon>
        <taxon>fabids</taxon>
        <taxon>Rosales</taxon>
        <taxon>Rosaceae</taxon>
        <taxon>Rosoideae</taxon>
        <taxon>Rosoideae incertae sedis</taxon>
        <taxon>Rubus</taxon>
    </lineage>
</organism>
<dbReference type="GO" id="GO:0003723">
    <property type="term" value="F:RNA binding"/>
    <property type="evidence" value="ECO:0007669"/>
    <property type="project" value="UniProtKB-UniRule"/>
</dbReference>
<dbReference type="PANTHER" id="PTHR23189">
    <property type="entry name" value="RNA RECOGNITION MOTIF-CONTAINING"/>
    <property type="match status" value="1"/>
</dbReference>
<protein>
    <recommendedName>
        <fullName evidence="3">RRM domain-containing protein</fullName>
    </recommendedName>
</protein>
<reference evidence="4 5" key="1">
    <citation type="journal article" date="2023" name="G3 (Bethesda)">
        <title>A chromosome-length genome assembly and annotation of blackberry (Rubus argutus, cv. 'Hillquist').</title>
        <authorList>
            <person name="Bruna T."/>
            <person name="Aryal R."/>
            <person name="Dudchenko O."/>
            <person name="Sargent D.J."/>
            <person name="Mead D."/>
            <person name="Buti M."/>
            <person name="Cavallini A."/>
            <person name="Hytonen T."/>
            <person name="Andres J."/>
            <person name="Pham M."/>
            <person name="Weisz D."/>
            <person name="Mascagni F."/>
            <person name="Usai G."/>
            <person name="Natali L."/>
            <person name="Bassil N."/>
            <person name="Fernandez G.E."/>
            <person name="Lomsadze A."/>
            <person name="Armour M."/>
            <person name="Olukolu B."/>
            <person name="Poorten T."/>
            <person name="Britton C."/>
            <person name="Davik J."/>
            <person name="Ashrafi H."/>
            <person name="Aiden E.L."/>
            <person name="Borodovsky M."/>
            <person name="Worthington M."/>
        </authorList>
    </citation>
    <scope>NUCLEOTIDE SEQUENCE [LARGE SCALE GENOMIC DNA]</scope>
    <source>
        <strain evidence="4">PI 553951</strain>
    </source>
</reference>
<dbReference type="PROSITE" id="PS50102">
    <property type="entry name" value="RRM"/>
    <property type="match status" value="1"/>
</dbReference>
<comment type="caution">
    <text evidence="4">The sequence shown here is derived from an EMBL/GenBank/DDBJ whole genome shotgun (WGS) entry which is preliminary data.</text>
</comment>
<accession>A0AAW1XBD9</accession>
<evidence type="ECO:0000313" key="4">
    <source>
        <dbReference type="EMBL" id="KAK9934261.1"/>
    </source>
</evidence>
<feature type="domain" description="RRM" evidence="3">
    <location>
        <begin position="281"/>
        <end position="327"/>
    </location>
</feature>